<dbReference type="InterPro" id="IPR012677">
    <property type="entry name" value="Nucleotide-bd_a/b_plait_sf"/>
</dbReference>
<feature type="region of interest" description="Disordered" evidence="6">
    <location>
        <begin position="979"/>
        <end position="1016"/>
    </location>
</feature>
<dbReference type="PROSITE" id="PS50275">
    <property type="entry name" value="SAC"/>
    <property type="match status" value="1"/>
</dbReference>
<feature type="domain" description="SAC" evidence="7">
    <location>
        <begin position="119"/>
        <end position="457"/>
    </location>
</feature>
<dbReference type="InterPro" id="IPR015047">
    <property type="entry name" value="SYNJ1/2_RRM"/>
</dbReference>
<dbReference type="Pfam" id="PF08952">
    <property type="entry name" value="DUF1866"/>
    <property type="match status" value="1"/>
</dbReference>
<accession>A0A0N5A7W6</accession>
<dbReference type="GO" id="GO:0004439">
    <property type="term" value="F:phosphatidylinositol-4,5-bisphosphate 5-phosphatase activity"/>
    <property type="evidence" value="ECO:0007669"/>
    <property type="project" value="UniProtKB-EC"/>
</dbReference>
<dbReference type="InterPro" id="IPR000300">
    <property type="entry name" value="IPPc"/>
</dbReference>
<name>A0A0N5A7W6_9BILA</name>
<dbReference type="Pfam" id="PF22669">
    <property type="entry name" value="Exo_endo_phos2"/>
    <property type="match status" value="1"/>
</dbReference>
<keyword evidence="5" id="KW-0378">Hydrolase</keyword>
<dbReference type="GO" id="GO:0046856">
    <property type="term" value="P:phosphatidylinositol dephosphorylation"/>
    <property type="evidence" value="ECO:0007669"/>
    <property type="project" value="InterPro"/>
</dbReference>
<dbReference type="GO" id="GO:0048488">
    <property type="term" value="P:synaptic vesicle endocytosis"/>
    <property type="evidence" value="ECO:0007669"/>
    <property type="project" value="TreeGrafter"/>
</dbReference>
<dbReference type="AlphaFoldDB" id="A0A0N5A7W6"/>
<evidence type="ECO:0000313" key="9">
    <source>
        <dbReference type="WBParaSite" id="SMUV_0000013501-mRNA-1"/>
    </source>
</evidence>
<dbReference type="PANTHER" id="PTHR11200:SF257">
    <property type="entry name" value="PHOSPHOINOSITIDE 5-PHOSPHATASE"/>
    <property type="match status" value="1"/>
</dbReference>
<sequence>MASRAFRVLFRDDPSLPFSVIVDSSRTNQSLLLESSAILTLINNAPTEEYKKAYKKLIDCYGLLGILRVSKEDQFLLAVTGVLSMGQLYNCDIYKITMVQFISLKCAYSEFIDPRINELQRLMSSGIFYFATSVDQSSLIDLTLTAQKRMAGDASDDRFFWNKNLHYQFERYGIDTDNWLLRIMCGTIQIRLVYIGCKTAKVAVLSRLSSERVGTRFNVRGVNDRGHVANFVETEQLIIYEGNETSFVQIRGSVPLSWEQPGINVGSHKVKLRALEISFPAYERHFRSLKKEYGGITIVDLLGSKEGERILTQAYKTQHQNSSHKDVEFIAFDYHAQMKTSKKSISFLMDKLKPKLKQFGFFHVDNERLLRSQCGVLRTNCLDCLDRTNAVQTCVGLQVSHCIDNILLINRFFFVLGAQLRCLPPEVLKPNIIARFEELLKDLWQKNGDFCSVIYAGTGALEGKSKFKDAGRSLARTIQNNLMDASKQESFDLLLYDGLSTSALPSECAARFLPPILIHEIPHAVERVLERESEMVDKISLTVFAGTWNVNGGKNMHNIAFRNQAPLSEWLFPKDLLVAVNEPNFNADIVAIGLEELIDLNASNIVKASTTNQKLWCKGLMDALSKRGEYVLLGCEQLVGVCLFIFIKPHLLPAVRDFATSSVKTGMGGTAGNKGSVSFCFSLYSTSFCFVCSHFAAGQNEVRDRYEDYVSTLKKIHFSMGRHILSNDVVIWVGDFNYRISLPGDEVKKAIQNKMFGHLAGSDQLTRQKAQGLVFKDFYEGPLNFAPTYKYDTFSDDYDTSEKCRVPAWTDRIFYKFSSRSGMQLLRYGRSELKTSDHRPVGALFNVTCWKLNVSKYEYVYNDIISSMGPPDATVLVSVFSTSPFPAKLYYPVLEKLTLLGIAPLLSKFEEEYLWLVLENGEMALAALSMDGLSIDGFVLNVRLRIPDWTSLDCLQIKTHLANKIEDIHDVPYSPTNGRLNFEFEDDDDDASVSNSSTSPSGQLDPELDSSTSLRDSNGCADGVTLKNASEQPATYLQKNIQGLSLSSPPSDPCVPILSQTPVSVPLRAASSTGLCTTALTCAQSGNDFEILGGNSRSLHPEAIPTIPPRPKVIFR</sequence>
<organism evidence="8 9">
    <name type="scientific">Syphacia muris</name>
    <dbReference type="NCBI Taxonomy" id="451379"/>
    <lineage>
        <taxon>Eukaryota</taxon>
        <taxon>Metazoa</taxon>
        <taxon>Ecdysozoa</taxon>
        <taxon>Nematoda</taxon>
        <taxon>Chromadorea</taxon>
        <taxon>Rhabditida</taxon>
        <taxon>Spirurina</taxon>
        <taxon>Oxyuridomorpha</taxon>
        <taxon>Oxyuroidea</taxon>
        <taxon>Oxyuridae</taxon>
        <taxon>Syphacia</taxon>
    </lineage>
</organism>
<dbReference type="InterPro" id="IPR036691">
    <property type="entry name" value="Endo/exonu/phosph_ase_sf"/>
</dbReference>
<evidence type="ECO:0000256" key="5">
    <source>
        <dbReference type="ARBA" id="ARBA00022801"/>
    </source>
</evidence>
<dbReference type="STRING" id="451379.A0A0N5A7W6"/>
<dbReference type="Proteomes" id="UP000046393">
    <property type="component" value="Unplaced"/>
</dbReference>
<evidence type="ECO:0000256" key="3">
    <source>
        <dbReference type="ARBA" id="ARBA00009678"/>
    </source>
</evidence>
<evidence type="ECO:0000256" key="6">
    <source>
        <dbReference type="SAM" id="MobiDB-lite"/>
    </source>
</evidence>
<dbReference type="Gene3D" id="3.30.70.330">
    <property type="match status" value="1"/>
</dbReference>
<protein>
    <recommendedName>
        <fullName evidence="4">phosphoinositide 5-phosphatase</fullName>
        <ecNumber evidence="4">3.1.3.36</ecNumber>
    </recommendedName>
</protein>
<dbReference type="SMART" id="SM00128">
    <property type="entry name" value="IPPc"/>
    <property type="match status" value="1"/>
</dbReference>
<dbReference type="SUPFAM" id="SSF56219">
    <property type="entry name" value="DNase I-like"/>
    <property type="match status" value="1"/>
</dbReference>
<dbReference type="PANTHER" id="PTHR11200">
    <property type="entry name" value="INOSITOL 5-PHOSPHATASE"/>
    <property type="match status" value="1"/>
</dbReference>
<proteinExistence type="inferred from homology"/>
<evidence type="ECO:0000259" key="7">
    <source>
        <dbReference type="PROSITE" id="PS50275"/>
    </source>
</evidence>
<feature type="compositionally biased region" description="Low complexity" evidence="6">
    <location>
        <begin position="992"/>
        <end position="1001"/>
    </location>
</feature>
<dbReference type="Pfam" id="PF02383">
    <property type="entry name" value="Syja_N"/>
    <property type="match status" value="1"/>
</dbReference>
<evidence type="ECO:0000313" key="8">
    <source>
        <dbReference type="Proteomes" id="UP000046393"/>
    </source>
</evidence>
<dbReference type="WBParaSite" id="SMUV_0000013501-mRNA-1">
    <property type="protein sequence ID" value="SMUV_0000013501-mRNA-1"/>
    <property type="gene ID" value="SMUV_0000013501"/>
</dbReference>
<dbReference type="SMART" id="SM01165">
    <property type="entry name" value="DUF1866"/>
    <property type="match status" value="1"/>
</dbReference>
<keyword evidence="8" id="KW-1185">Reference proteome</keyword>
<dbReference type="InterPro" id="IPR002013">
    <property type="entry name" value="SAC_dom"/>
</dbReference>
<comment type="similarity">
    <text evidence="2">Belongs to the synaptojanin family.</text>
</comment>
<evidence type="ECO:0000256" key="1">
    <source>
        <dbReference type="ARBA" id="ARBA00001786"/>
    </source>
</evidence>
<comment type="catalytic activity">
    <reaction evidence="1">
        <text>a 1,2-diacyl-sn-glycero-3-phospho-(1D-myo-inositol-4,5-bisphosphate) + H2O = a 1,2-diacyl-sn-glycero-3-phospho-(1D-myo-inositol 4-phosphate) + phosphate</text>
        <dbReference type="Rhea" id="RHEA:22764"/>
        <dbReference type="ChEBI" id="CHEBI:15377"/>
        <dbReference type="ChEBI" id="CHEBI:43474"/>
        <dbReference type="ChEBI" id="CHEBI:58178"/>
        <dbReference type="ChEBI" id="CHEBI:58456"/>
        <dbReference type="EC" id="3.1.3.36"/>
    </reaction>
</comment>
<comment type="similarity">
    <text evidence="3">In the central section; belongs to the inositol 1,4,5-trisphosphate 5-phosphatase family.</text>
</comment>
<dbReference type="InterPro" id="IPR046985">
    <property type="entry name" value="IP5"/>
</dbReference>
<dbReference type="EC" id="3.1.3.36" evidence="4"/>
<dbReference type="Gene3D" id="3.60.10.10">
    <property type="entry name" value="Endonuclease/exonuclease/phosphatase"/>
    <property type="match status" value="1"/>
</dbReference>
<evidence type="ECO:0000256" key="2">
    <source>
        <dbReference type="ARBA" id="ARBA00008943"/>
    </source>
</evidence>
<dbReference type="GO" id="GO:0098793">
    <property type="term" value="C:presynapse"/>
    <property type="evidence" value="ECO:0007669"/>
    <property type="project" value="GOC"/>
</dbReference>
<evidence type="ECO:0000256" key="4">
    <source>
        <dbReference type="ARBA" id="ARBA00013044"/>
    </source>
</evidence>
<reference evidence="9" key="1">
    <citation type="submission" date="2017-02" db="UniProtKB">
        <authorList>
            <consortium name="WormBaseParasite"/>
        </authorList>
    </citation>
    <scope>IDENTIFICATION</scope>
</reference>